<dbReference type="Proteomes" id="UP000694546">
    <property type="component" value="Chromosome 14"/>
</dbReference>
<keyword evidence="10" id="KW-0675">Receptor</keyword>
<keyword evidence="5 12" id="KW-0812">Transmembrane</keyword>
<feature type="transmembrane region" description="Helical" evidence="12">
    <location>
        <begin position="216"/>
        <end position="240"/>
    </location>
</feature>
<feature type="region of interest" description="Disordered" evidence="11">
    <location>
        <begin position="528"/>
        <end position="551"/>
    </location>
</feature>
<keyword evidence="7 12" id="KW-1133">Transmembrane helix</keyword>
<keyword evidence="9 12" id="KW-0472">Membrane</keyword>
<evidence type="ECO:0000256" key="7">
    <source>
        <dbReference type="ARBA" id="ARBA00022989"/>
    </source>
</evidence>
<dbReference type="Ensembl" id="ENSGMOT00000044982.1">
    <property type="protein sequence ID" value="ENSGMOP00000066113.1"/>
    <property type="gene ID" value="ENSGMOG00000019198.2"/>
</dbReference>
<keyword evidence="8" id="KW-0683">Retinol-binding</keyword>
<dbReference type="Pfam" id="PF14752">
    <property type="entry name" value="RBP_receptor"/>
    <property type="match status" value="1"/>
</dbReference>
<dbReference type="GO" id="GO:0034632">
    <property type="term" value="F:retinol transmembrane transporter activity"/>
    <property type="evidence" value="ECO:0007669"/>
    <property type="project" value="InterPro"/>
</dbReference>
<sequence>MCACREWVNVRQRGKALHLPFPEYMKILAVFYYPLLYYPLLVCCTLQHRAGYAFGSLLALSHFGVLFWQKVDCPETTEIYAYYALLASLPQLACLAYLCFQFPLQGLHLYTRQRCVLQVLSFLIYLDLIKSFNSISQHSNILFWFLSVFRFPLKMSISAFVALVAMYHVALLLVVLVVPVLHIVRAGIDQDIAFLLMGFNIILSEDKAEVVQIVTYYTWLLEVCYLCAMTLACMVSLAMLMRSMVLNRANLRGLYRGDICSVYSCQKTIRPSKPGVVCWMGLTGYHAAIVSIGMVIQTLVFFICFLFLVFLIIVPIFYGRNLILFQISAKAWPAWVTLVVVTAIQHVAAHFAFIKKDGGTTDLNNRGSLFLLTYMLYLLNTAVGLVVGIWRMVITALYNILHLGRIDISLLHRRAESYDPGVSYRYYAHFLKVEVNQSHPVLKAFCGLLLDIQIQKGGAAKKIRDAEEGIQRVQPNRLAPAAQRKRLCVRWQLLYTLVNNASLLGSRKHFQVQASSAEAGLNGALRRGSVRAGGTREASPGPGASEAAEVG</sequence>
<feature type="transmembrane region" description="Helical" evidence="12">
    <location>
        <begin position="300"/>
        <end position="319"/>
    </location>
</feature>
<feature type="transmembrane region" description="Helical" evidence="12">
    <location>
        <begin position="80"/>
        <end position="104"/>
    </location>
</feature>
<organism evidence="13 14">
    <name type="scientific">Gadus morhua</name>
    <name type="common">Atlantic cod</name>
    <dbReference type="NCBI Taxonomy" id="8049"/>
    <lineage>
        <taxon>Eukaryota</taxon>
        <taxon>Metazoa</taxon>
        <taxon>Chordata</taxon>
        <taxon>Craniata</taxon>
        <taxon>Vertebrata</taxon>
        <taxon>Euteleostomi</taxon>
        <taxon>Actinopterygii</taxon>
        <taxon>Neopterygii</taxon>
        <taxon>Teleostei</taxon>
        <taxon>Neoteleostei</taxon>
        <taxon>Acanthomorphata</taxon>
        <taxon>Zeiogadaria</taxon>
        <taxon>Gadariae</taxon>
        <taxon>Gadiformes</taxon>
        <taxon>Gadoidei</taxon>
        <taxon>Gadidae</taxon>
        <taxon>Gadus</taxon>
    </lineage>
</organism>
<evidence type="ECO:0000256" key="3">
    <source>
        <dbReference type="ARBA" id="ARBA00022448"/>
    </source>
</evidence>
<protein>
    <recommendedName>
        <fullName evidence="2">Receptor for retinol uptake STRA6</fullName>
    </recommendedName>
</protein>
<evidence type="ECO:0000256" key="11">
    <source>
        <dbReference type="SAM" id="MobiDB-lite"/>
    </source>
</evidence>
<accession>A0A8C5CV59</accession>
<evidence type="ECO:0000313" key="13">
    <source>
        <dbReference type="Ensembl" id="ENSGMOP00000066113.1"/>
    </source>
</evidence>
<dbReference type="GO" id="GO:0019841">
    <property type="term" value="F:retinol binding"/>
    <property type="evidence" value="ECO:0007669"/>
    <property type="project" value="UniProtKB-KW"/>
</dbReference>
<feature type="transmembrane region" description="Helical" evidence="12">
    <location>
        <begin position="374"/>
        <end position="401"/>
    </location>
</feature>
<dbReference type="PANTHER" id="PTHR21444">
    <property type="entry name" value="COILED-COIL DOMAIN-CONTAINING PROTEIN 180"/>
    <property type="match status" value="1"/>
</dbReference>
<evidence type="ECO:0000256" key="8">
    <source>
        <dbReference type="ARBA" id="ARBA00023072"/>
    </source>
</evidence>
<dbReference type="GO" id="GO:0038023">
    <property type="term" value="F:signaling receptor activity"/>
    <property type="evidence" value="ECO:0007669"/>
    <property type="project" value="InterPro"/>
</dbReference>
<dbReference type="GO" id="GO:0071939">
    <property type="term" value="P:vitamin A import into cell"/>
    <property type="evidence" value="ECO:0007669"/>
    <property type="project" value="TreeGrafter"/>
</dbReference>
<evidence type="ECO:0000256" key="4">
    <source>
        <dbReference type="ARBA" id="ARBA00022475"/>
    </source>
</evidence>
<feature type="transmembrane region" description="Helical" evidence="12">
    <location>
        <begin position="50"/>
        <end position="68"/>
    </location>
</feature>
<name>A0A8C5CV59_GADMO</name>
<reference evidence="13" key="1">
    <citation type="submission" date="2025-08" db="UniProtKB">
        <authorList>
            <consortium name="Ensembl"/>
        </authorList>
    </citation>
    <scope>IDENTIFICATION</scope>
</reference>
<dbReference type="GO" id="GO:0005886">
    <property type="term" value="C:plasma membrane"/>
    <property type="evidence" value="ECO:0007669"/>
    <property type="project" value="UniProtKB-SubCell"/>
</dbReference>
<evidence type="ECO:0000256" key="10">
    <source>
        <dbReference type="ARBA" id="ARBA00023170"/>
    </source>
</evidence>
<proteinExistence type="predicted"/>
<dbReference type="GeneTree" id="ENSGT00940000153246"/>
<evidence type="ECO:0000256" key="5">
    <source>
        <dbReference type="ARBA" id="ARBA00022692"/>
    </source>
</evidence>
<keyword evidence="6" id="KW-0845">Vitamin A</keyword>
<dbReference type="GO" id="GO:0016918">
    <property type="term" value="F:retinal binding"/>
    <property type="evidence" value="ECO:0007669"/>
    <property type="project" value="UniProtKB-KW"/>
</dbReference>
<feature type="transmembrane region" description="Helical" evidence="12">
    <location>
        <begin position="331"/>
        <end position="354"/>
    </location>
</feature>
<evidence type="ECO:0000256" key="6">
    <source>
        <dbReference type="ARBA" id="ARBA00022893"/>
    </source>
</evidence>
<dbReference type="PANTHER" id="PTHR21444:SF16">
    <property type="entry name" value="RECEPTOR FOR RETINOL UPTAKE STRA6"/>
    <property type="match status" value="1"/>
</dbReference>
<dbReference type="AlphaFoldDB" id="A0A8C5CV59"/>
<keyword evidence="4" id="KW-1003">Cell membrane</keyword>
<evidence type="ECO:0000313" key="14">
    <source>
        <dbReference type="Proteomes" id="UP000694546"/>
    </source>
</evidence>
<gene>
    <name evidence="13" type="primary">LOC115558200</name>
</gene>
<keyword evidence="14" id="KW-1185">Reference proteome</keyword>
<comment type="subcellular location">
    <subcellularLocation>
        <location evidence="1">Cell membrane</location>
        <topology evidence="1">Multi-pass membrane protein</topology>
    </subcellularLocation>
</comment>
<feature type="transmembrane region" description="Helical" evidence="12">
    <location>
        <begin position="276"/>
        <end position="294"/>
    </location>
</feature>
<evidence type="ECO:0000256" key="2">
    <source>
        <dbReference type="ARBA" id="ARBA00014411"/>
    </source>
</evidence>
<evidence type="ECO:0000256" key="9">
    <source>
        <dbReference type="ARBA" id="ARBA00023136"/>
    </source>
</evidence>
<dbReference type="InterPro" id="IPR026612">
    <property type="entry name" value="STRA6-like"/>
</dbReference>
<feature type="transmembrane region" description="Helical" evidence="12">
    <location>
        <begin position="24"/>
        <end position="43"/>
    </location>
</feature>
<feature type="transmembrane region" description="Helical" evidence="12">
    <location>
        <begin position="155"/>
        <end position="181"/>
    </location>
</feature>
<keyword evidence="3" id="KW-0813">Transport</keyword>
<reference evidence="13" key="2">
    <citation type="submission" date="2025-09" db="UniProtKB">
        <authorList>
            <consortium name="Ensembl"/>
        </authorList>
    </citation>
    <scope>IDENTIFICATION</scope>
</reference>
<evidence type="ECO:0000256" key="12">
    <source>
        <dbReference type="SAM" id="Phobius"/>
    </source>
</evidence>
<evidence type="ECO:0000256" key="1">
    <source>
        <dbReference type="ARBA" id="ARBA00004651"/>
    </source>
</evidence>